<organism evidence="3 4">
    <name type="scientific">Rhizopogon vesiculosus</name>
    <dbReference type="NCBI Taxonomy" id="180088"/>
    <lineage>
        <taxon>Eukaryota</taxon>
        <taxon>Fungi</taxon>
        <taxon>Dikarya</taxon>
        <taxon>Basidiomycota</taxon>
        <taxon>Agaricomycotina</taxon>
        <taxon>Agaricomycetes</taxon>
        <taxon>Agaricomycetidae</taxon>
        <taxon>Boletales</taxon>
        <taxon>Suillineae</taxon>
        <taxon>Rhizopogonaceae</taxon>
        <taxon>Rhizopogon</taxon>
    </lineage>
</organism>
<dbReference type="Proteomes" id="UP000183567">
    <property type="component" value="Unassembled WGS sequence"/>
</dbReference>
<feature type="transmembrane region" description="Helical" evidence="1">
    <location>
        <begin position="66"/>
        <end position="86"/>
    </location>
</feature>
<evidence type="ECO:0000313" key="3">
    <source>
        <dbReference type="EMBL" id="OJA08103.1"/>
    </source>
</evidence>
<accession>A0A1J8PHM9</accession>
<keyword evidence="1" id="KW-0812">Transmembrane</keyword>
<keyword evidence="1" id="KW-1133">Transmembrane helix</keyword>
<evidence type="ECO:0000259" key="2">
    <source>
        <dbReference type="Pfam" id="PF20151"/>
    </source>
</evidence>
<dbReference type="AlphaFoldDB" id="A0A1J8PHM9"/>
<protein>
    <recommendedName>
        <fullName evidence="2">DUF6533 domain-containing protein</fullName>
    </recommendedName>
</protein>
<feature type="transmembrane region" description="Helical" evidence="1">
    <location>
        <begin position="136"/>
        <end position="157"/>
    </location>
</feature>
<dbReference type="Pfam" id="PF20151">
    <property type="entry name" value="DUF6533"/>
    <property type="match status" value="1"/>
</dbReference>
<evidence type="ECO:0000256" key="1">
    <source>
        <dbReference type="SAM" id="Phobius"/>
    </source>
</evidence>
<proteinExistence type="predicted"/>
<dbReference type="InterPro" id="IPR045340">
    <property type="entry name" value="DUF6533"/>
</dbReference>
<feature type="transmembrane region" description="Helical" evidence="1">
    <location>
        <begin position="211"/>
        <end position="236"/>
    </location>
</feature>
<sequence>MDAELTIIFDDIRILQMARMFQLSAAAVVIYDHAINLKVLCSQREVDLIWKRSKSLVSYLYFTNRYVGDFIVILSAILFISSSFSVEFTRLVHIHLLIIEFLASAFQAYGPFASVWATQLIMQLRIYAMYRKSKKILAFTATCFVMEIAAICTVLAINFDHSLTYTNEPIPGLLKIFELLLFVLAIFVAFKHMKNTHTVAGKRLHSTMATLVRYNTTYFFIEMLGCAVASGLYLGLPVMWFLTVLPSLLKLFIQAIYLEITNSVLIAVTIILGSRLVLSIRNFYADPSEEDTNLTQATPALSHTFQSFTQPTLVGHVQPFYDSRETEMSTLSTKGYRLNIDGDRIV</sequence>
<gene>
    <name evidence="3" type="ORF">AZE42_03451</name>
</gene>
<dbReference type="OrthoDB" id="3349377at2759"/>
<comment type="caution">
    <text evidence="3">The sequence shown here is derived from an EMBL/GenBank/DDBJ whole genome shotgun (WGS) entry which is preliminary data.</text>
</comment>
<feature type="domain" description="DUF6533" evidence="2">
    <location>
        <begin position="21"/>
        <end position="68"/>
    </location>
</feature>
<keyword evidence="1" id="KW-0472">Membrane</keyword>
<feature type="transmembrane region" description="Helical" evidence="1">
    <location>
        <begin position="256"/>
        <end position="278"/>
    </location>
</feature>
<keyword evidence="4" id="KW-1185">Reference proteome</keyword>
<feature type="transmembrane region" description="Helical" evidence="1">
    <location>
        <begin position="169"/>
        <end position="190"/>
    </location>
</feature>
<name>A0A1J8PHM9_9AGAM</name>
<evidence type="ECO:0000313" key="4">
    <source>
        <dbReference type="Proteomes" id="UP000183567"/>
    </source>
</evidence>
<reference evidence="3 4" key="1">
    <citation type="submission" date="2016-03" db="EMBL/GenBank/DDBJ databases">
        <title>Comparative genomics of the ectomycorrhizal sister species Rhizopogon vinicolor and Rhizopogon vesiculosus (Basidiomycota: Boletales) reveals a divergence of the mating type B locus.</title>
        <authorList>
            <person name="Mujic A.B."/>
            <person name="Kuo A."/>
            <person name="Tritt A."/>
            <person name="Lipzen A."/>
            <person name="Chen C."/>
            <person name="Johnson J."/>
            <person name="Sharma A."/>
            <person name="Barry K."/>
            <person name="Grigoriev I.V."/>
            <person name="Spatafora J.W."/>
        </authorList>
    </citation>
    <scope>NUCLEOTIDE SEQUENCE [LARGE SCALE GENOMIC DNA]</scope>
    <source>
        <strain evidence="3 4">AM-OR11-056</strain>
    </source>
</reference>
<feature type="transmembrane region" description="Helical" evidence="1">
    <location>
        <begin position="92"/>
        <end position="116"/>
    </location>
</feature>
<dbReference type="EMBL" id="LVVM01006433">
    <property type="protein sequence ID" value="OJA08103.1"/>
    <property type="molecule type" value="Genomic_DNA"/>
</dbReference>